<name>A0A8D9LEB7_PARDI</name>
<dbReference type="EMBL" id="CYYK01000012">
    <property type="protein sequence ID" value="CUO86510.1"/>
    <property type="molecule type" value="Genomic_DNA"/>
</dbReference>
<proteinExistence type="predicted"/>
<reference evidence="1 2" key="1">
    <citation type="submission" date="2015-09" db="EMBL/GenBank/DDBJ databases">
        <authorList>
            <consortium name="Pathogen Informatics"/>
        </authorList>
    </citation>
    <scope>NUCLEOTIDE SEQUENCE [LARGE SCALE GENOMIC DNA]</scope>
    <source>
        <strain evidence="1 2">2789STDY5608822</strain>
    </source>
</reference>
<protein>
    <submittedName>
        <fullName evidence="1">Uncharacterized protein</fullName>
    </submittedName>
</protein>
<accession>A0A8D9LEB7</accession>
<comment type="caution">
    <text evidence="1">The sequence shown here is derived from an EMBL/GenBank/DDBJ whole genome shotgun (WGS) entry which is preliminary data.</text>
</comment>
<organism evidence="1 2">
    <name type="scientific">Parabacteroides distasonis</name>
    <dbReference type="NCBI Taxonomy" id="823"/>
    <lineage>
        <taxon>Bacteria</taxon>
        <taxon>Pseudomonadati</taxon>
        <taxon>Bacteroidota</taxon>
        <taxon>Bacteroidia</taxon>
        <taxon>Bacteroidales</taxon>
        <taxon>Tannerellaceae</taxon>
        <taxon>Parabacteroides</taxon>
    </lineage>
</organism>
<gene>
    <name evidence="1" type="ORF">ERS852380_03334</name>
</gene>
<sequence>MAKNSYYPEEVLIEKMESGEYGWLDYVNHFSAEWQEELAAYCAEHALEINDAAAEEFVHYRSEQLEAAMESGEA</sequence>
<dbReference type="AlphaFoldDB" id="A0A8D9LEB7"/>
<dbReference type="RefSeq" id="WP_057317490.1">
    <property type="nucleotide sequence ID" value="NZ_CYYK01000012.1"/>
</dbReference>
<evidence type="ECO:0000313" key="1">
    <source>
        <dbReference type="EMBL" id="CUO86510.1"/>
    </source>
</evidence>
<evidence type="ECO:0000313" key="2">
    <source>
        <dbReference type="Proteomes" id="UP000095455"/>
    </source>
</evidence>
<dbReference type="Proteomes" id="UP000095455">
    <property type="component" value="Unassembled WGS sequence"/>
</dbReference>